<dbReference type="AlphaFoldDB" id="A0A1E2S0Z2"/>
<dbReference type="OrthoDB" id="8033216at2"/>
<organism evidence="2 3">
    <name type="scientific">Methyloligella halotolerans</name>
    <dbReference type="NCBI Taxonomy" id="1177755"/>
    <lineage>
        <taxon>Bacteria</taxon>
        <taxon>Pseudomonadati</taxon>
        <taxon>Pseudomonadota</taxon>
        <taxon>Alphaproteobacteria</taxon>
        <taxon>Hyphomicrobiales</taxon>
        <taxon>Hyphomicrobiaceae</taxon>
        <taxon>Methyloligella</taxon>
    </lineage>
</organism>
<evidence type="ECO:0000313" key="2">
    <source>
        <dbReference type="EMBL" id="ODA68124.1"/>
    </source>
</evidence>
<gene>
    <name evidence="2" type="ORF">A7A08_01294</name>
</gene>
<dbReference type="Proteomes" id="UP000095087">
    <property type="component" value="Unassembled WGS sequence"/>
</dbReference>
<name>A0A1E2S0Z2_9HYPH</name>
<dbReference type="EMBL" id="MASI01000002">
    <property type="protein sequence ID" value="ODA68124.1"/>
    <property type="molecule type" value="Genomic_DNA"/>
</dbReference>
<evidence type="ECO:0000256" key="1">
    <source>
        <dbReference type="SAM" id="MobiDB-lite"/>
    </source>
</evidence>
<dbReference type="STRING" id="1177755.A7A08_01294"/>
<sequence length="630" mass="65825">MTIESGKSITIIYATKPNLTTATTFQNCAEIVGPAAAASDHPRDCISVASAMATSNLSVVKVSTSNGVCDLKGSCPFRIVVTNDGPAVFQGDLRVHDGVAENSSKGIPQSAPSKVEAAASADWTCTSADARSIDCKPVEAKRVIPVGGSLSLDVLVTPGPLWQKNNVLENCAAAFGGDGPAGFGCAEVKLDPFKVKVSKDGDQNCRPGTTCTFTLDIFNDEKIVHDDPVTVVDNLVGLESAEIVSISAANDPFPCSPAPTSLPFSCTGKMRLDPGEHNKYTMVVKLPEIVSEQGWFSNCAAIGGPEPTSKGPAATGGTGAAPTETSCHVVSTEPQCTGGLVKTRSGECACPAGQSWDGAACVAPKQVCPAGTSGTYPDCKSIGTGGTNTSKQPETPAPKPGTGTGGAYPSKSGKTCPAGLEYRSGKCRCPRGLDYVNGTCRAPQKQQAPQTPNVCPPDRPVGTPPRCCPEGYQYSRGSCRPLQQEVQPCPPGTVGRYPICIPMKQKQEERQRPDCPPGYRQLRRPNKYGAYCEEIQQAPATCPADRPNGTPPNCCPPGTRFTEGSCYPTQCSPGWTGSPPHCQPPAPAPQPQPTGPTPRQVCPSYMEGTYPNCHCPSGTTGDRCDEVIVR</sequence>
<proteinExistence type="predicted"/>
<reference evidence="2 3" key="1">
    <citation type="submission" date="2016-07" db="EMBL/GenBank/DDBJ databases">
        <title>Draft genome sequence of Methyloligella halotolerans C2T (VKM B-2706T=CCUG 61687T=DSM 25045T), a halotolerant polyhydroxybutyrate accumulating methylotroph.</title>
        <authorList>
            <person name="Vasilenko O.V."/>
            <person name="Doronina N.V."/>
            <person name="Poroshina M.N."/>
            <person name="Tarlachkov S.V."/>
            <person name="Trotsenko Y.A."/>
        </authorList>
    </citation>
    <scope>NUCLEOTIDE SEQUENCE [LARGE SCALE GENOMIC DNA]</scope>
    <source>
        <strain evidence="2 3">VKM B-2706</strain>
    </source>
</reference>
<feature type="region of interest" description="Disordered" evidence="1">
    <location>
        <begin position="580"/>
        <end position="601"/>
    </location>
</feature>
<protein>
    <submittedName>
        <fullName evidence="2">Uncharacterized protein</fullName>
    </submittedName>
</protein>
<feature type="region of interest" description="Disordered" evidence="1">
    <location>
        <begin position="384"/>
        <end position="411"/>
    </location>
</feature>
<accession>A0A1E2S0Z2</accession>
<feature type="compositionally biased region" description="Pro residues" evidence="1">
    <location>
        <begin position="581"/>
        <end position="596"/>
    </location>
</feature>
<evidence type="ECO:0000313" key="3">
    <source>
        <dbReference type="Proteomes" id="UP000095087"/>
    </source>
</evidence>
<keyword evidence="3" id="KW-1185">Reference proteome</keyword>
<comment type="caution">
    <text evidence="2">The sequence shown here is derived from an EMBL/GenBank/DDBJ whole genome shotgun (WGS) entry which is preliminary data.</text>
</comment>